<protein>
    <recommendedName>
        <fullName evidence="2">BZIP domain-containing protein</fullName>
    </recommendedName>
</protein>
<dbReference type="InterPro" id="IPR046347">
    <property type="entry name" value="bZIP_sf"/>
</dbReference>
<name>A0AAW1SH93_9CHLO</name>
<dbReference type="InterPro" id="IPR004827">
    <property type="entry name" value="bZIP"/>
</dbReference>
<evidence type="ECO:0000313" key="3">
    <source>
        <dbReference type="EMBL" id="KAK9845840.1"/>
    </source>
</evidence>
<feature type="region of interest" description="Disordered" evidence="1">
    <location>
        <begin position="109"/>
        <end position="128"/>
    </location>
</feature>
<feature type="compositionally biased region" description="Polar residues" evidence="1">
    <location>
        <begin position="56"/>
        <end position="73"/>
    </location>
</feature>
<sequence>MVPPHCYHDTLVMEVKEPLDPVNRLLEDLMATTRSGAAGEPAEHASAPRVGRNAHSAGSSGRSDRCNGSSLKQSVREQNRRAAARFRQRQKDKLQEYEKQVNDLKAKLEKMNREKTAVESQLQRSTSHEPLCLPEKVDDAEAEAAKRETLGAALAAFVAAVRRDRSPSGEGSAMPSTAELLGPEGKLGLSHIMPVYKECAAELARCLANGGEEPGTAAHERVLEIIGARRNLFHKMGWLDAPLFRMVASLRYANSAGTPTNPGPDHWRKVLAATAYTKEQKEGLLAAREALFRRMHQILEQRERLVATLQAGFPSTDTEHANAPLYVAACAAADQLKGNLDGEFVAVRDFIAAFCRCMDYVQHARMLVVGYPFTPDVLAITNLVREEEGGSVCTQSALLMQQLPKASPFRTLSAAGAFA</sequence>
<evidence type="ECO:0000256" key="1">
    <source>
        <dbReference type="SAM" id="MobiDB-lite"/>
    </source>
</evidence>
<dbReference type="EMBL" id="JALJOU010000002">
    <property type="protein sequence ID" value="KAK9845840.1"/>
    <property type="molecule type" value="Genomic_DNA"/>
</dbReference>
<evidence type="ECO:0000259" key="2">
    <source>
        <dbReference type="PROSITE" id="PS00036"/>
    </source>
</evidence>
<comment type="caution">
    <text evidence="3">The sequence shown here is derived from an EMBL/GenBank/DDBJ whole genome shotgun (WGS) entry which is preliminary data.</text>
</comment>
<dbReference type="PROSITE" id="PS00036">
    <property type="entry name" value="BZIP_BASIC"/>
    <property type="match status" value="1"/>
</dbReference>
<dbReference type="GO" id="GO:0003700">
    <property type="term" value="F:DNA-binding transcription factor activity"/>
    <property type="evidence" value="ECO:0007669"/>
    <property type="project" value="InterPro"/>
</dbReference>
<organism evidence="3 4">
    <name type="scientific">Elliptochloris bilobata</name>
    <dbReference type="NCBI Taxonomy" id="381761"/>
    <lineage>
        <taxon>Eukaryota</taxon>
        <taxon>Viridiplantae</taxon>
        <taxon>Chlorophyta</taxon>
        <taxon>core chlorophytes</taxon>
        <taxon>Trebouxiophyceae</taxon>
        <taxon>Trebouxiophyceae incertae sedis</taxon>
        <taxon>Elliptochloris clade</taxon>
        <taxon>Elliptochloris</taxon>
    </lineage>
</organism>
<dbReference type="AlphaFoldDB" id="A0AAW1SH93"/>
<evidence type="ECO:0000313" key="4">
    <source>
        <dbReference type="Proteomes" id="UP001445335"/>
    </source>
</evidence>
<feature type="domain" description="BZIP" evidence="2">
    <location>
        <begin position="76"/>
        <end position="89"/>
    </location>
</feature>
<keyword evidence="4" id="KW-1185">Reference proteome</keyword>
<dbReference type="Gene3D" id="1.20.5.170">
    <property type="match status" value="1"/>
</dbReference>
<accession>A0AAW1SH93</accession>
<feature type="region of interest" description="Disordered" evidence="1">
    <location>
        <begin position="35"/>
        <end position="95"/>
    </location>
</feature>
<proteinExistence type="predicted"/>
<reference evidence="3 4" key="1">
    <citation type="journal article" date="2024" name="Nat. Commun.">
        <title>Phylogenomics reveals the evolutionary origins of lichenization in chlorophyte algae.</title>
        <authorList>
            <person name="Puginier C."/>
            <person name="Libourel C."/>
            <person name="Otte J."/>
            <person name="Skaloud P."/>
            <person name="Haon M."/>
            <person name="Grisel S."/>
            <person name="Petersen M."/>
            <person name="Berrin J.G."/>
            <person name="Delaux P.M."/>
            <person name="Dal Grande F."/>
            <person name="Keller J."/>
        </authorList>
    </citation>
    <scope>NUCLEOTIDE SEQUENCE [LARGE SCALE GENOMIC DNA]</scope>
    <source>
        <strain evidence="3 4">SAG 245.80</strain>
    </source>
</reference>
<gene>
    <name evidence="3" type="ORF">WJX81_003921</name>
</gene>
<dbReference type="Proteomes" id="UP001445335">
    <property type="component" value="Unassembled WGS sequence"/>
</dbReference>
<dbReference type="SUPFAM" id="SSF57959">
    <property type="entry name" value="Leucine zipper domain"/>
    <property type="match status" value="1"/>
</dbReference>